<dbReference type="Proteomes" id="UP000195386">
    <property type="component" value="Unassembled WGS sequence"/>
</dbReference>
<reference evidence="2" key="1">
    <citation type="submission" date="2017-04" db="EMBL/GenBank/DDBJ databases">
        <title>Function of individual gut microbiota members based on whole genome sequencing of pure cultures obtained from chicken caecum.</title>
        <authorList>
            <person name="Medvecky M."/>
            <person name="Cejkova D."/>
            <person name="Polansky O."/>
            <person name="Karasova D."/>
            <person name="Kubasova T."/>
            <person name="Cizek A."/>
            <person name="Rychlik I."/>
        </authorList>
    </citation>
    <scope>NUCLEOTIDE SEQUENCE [LARGE SCALE GENOMIC DNA]</scope>
    <source>
        <strain evidence="2">An43</strain>
    </source>
</reference>
<name>A0A1Y3YS61_9BACE</name>
<evidence type="ECO:0000313" key="1">
    <source>
        <dbReference type="EMBL" id="OUN99318.1"/>
    </source>
</evidence>
<evidence type="ECO:0000313" key="2">
    <source>
        <dbReference type="Proteomes" id="UP000195386"/>
    </source>
</evidence>
<organism evidence="1 2">
    <name type="scientific">Bacteroides clarus</name>
    <dbReference type="NCBI Taxonomy" id="626929"/>
    <lineage>
        <taxon>Bacteria</taxon>
        <taxon>Pseudomonadati</taxon>
        <taxon>Bacteroidota</taxon>
        <taxon>Bacteroidia</taxon>
        <taxon>Bacteroidales</taxon>
        <taxon>Bacteroidaceae</taxon>
        <taxon>Bacteroides</taxon>
    </lineage>
</organism>
<dbReference type="RefSeq" id="WP_022219613.1">
    <property type="nucleotide sequence ID" value="NZ_CAMMFP010000021.1"/>
</dbReference>
<proteinExistence type="predicted"/>
<protein>
    <submittedName>
        <fullName evidence="1">Uncharacterized protein</fullName>
    </submittedName>
</protein>
<sequence>MMTICVNVEPYLAHYMYARYANCIREGAIKLSHRTNLYHILLELTAPRPQNISWRDIGNLTFALPVPDIGKDPRTYNYLSGESIRLLSVKINRQMRREMIEYMLNEKFEHGIMYKHSLIRFITDYDMDELVNEDTLMKHFQLWRKKEKLERKKERGI</sequence>
<accession>A0A1Y3YS61</accession>
<gene>
    <name evidence="1" type="ORF">B5F97_15825</name>
</gene>
<dbReference type="EMBL" id="NFII01000020">
    <property type="protein sequence ID" value="OUN99318.1"/>
    <property type="molecule type" value="Genomic_DNA"/>
</dbReference>
<dbReference type="AlphaFoldDB" id="A0A1Y3YS61"/>
<comment type="caution">
    <text evidence="1">The sequence shown here is derived from an EMBL/GenBank/DDBJ whole genome shotgun (WGS) entry which is preliminary data.</text>
</comment>